<dbReference type="CDD" id="cd03036">
    <property type="entry name" value="ArsC_like"/>
    <property type="match status" value="1"/>
</dbReference>
<name>A0A3E3ICP4_9FIRM</name>
<proteinExistence type="inferred from homology"/>
<dbReference type="Gene3D" id="3.40.30.10">
    <property type="entry name" value="Glutaredoxin"/>
    <property type="match status" value="1"/>
</dbReference>
<dbReference type="PANTHER" id="PTHR30041:SF8">
    <property type="entry name" value="PROTEIN YFFB"/>
    <property type="match status" value="1"/>
</dbReference>
<evidence type="ECO:0000313" key="2">
    <source>
        <dbReference type="EMBL" id="RGE64844.1"/>
    </source>
</evidence>
<dbReference type="Proteomes" id="UP000260812">
    <property type="component" value="Unassembled WGS sequence"/>
</dbReference>
<dbReference type="EMBL" id="QVLV01000001">
    <property type="protein sequence ID" value="RGE64844.1"/>
    <property type="molecule type" value="Genomic_DNA"/>
</dbReference>
<dbReference type="InterPro" id="IPR036249">
    <property type="entry name" value="Thioredoxin-like_sf"/>
</dbReference>
<dbReference type="PROSITE" id="PS51353">
    <property type="entry name" value="ARSC"/>
    <property type="match status" value="1"/>
</dbReference>
<keyword evidence="3" id="KW-1185">Reference proteome</keyword>
<evidence type="ECO:0000313" key="3">
    <source>
        <dbReference type="Proteomes" id="UP000260812"/>
    </source>
</evidence>
<dbReference type="InterPro" id="IPR006504">
    <property type="entry name" value="Tscrpt_reg_Spx/MgsR"/>
</dbReference>
<sequence length="122" mass="14519">MLFIEYPKCSTCQKAKKWLDERKISYEDRHIAQNNPTEEELKEWYKRSGLPLKKFFNTSGLKYKELGLKDKLPEMSEEDQLKLLATDGMLVKRPLIVAEDFILTGFKEKEWEEKMGDNLERK</sequence>
<evidence type="ECO:0000256" key="1">
    <source>
        <dbReference type="PROSITE-ProRule" id="PRU01282"/>
    </source>
</evidence>
<accession>A0A3E3ICP4</accession>
<comment type="similarity">
    <text evidence="1">Belongs to the ArsC family.</text>
</comment>
<dbReference type="GeneID" id="97985393"/>
<dbReference type="Pfam" id="PF03960">
    <property type="entry name" value="ArsC"/>
    <property type="match status" value="1"/>
</dbReference>
<dbReference type="AlphaFoldDB" id="A0A3E3ICP4"/>
<comment type="caution">
    <text evidence="2">The sequence shown here is derived from an EMBL/GenBank/DDBJ whole genome shotgun (WGS) entry which is preliminary data.</text>
</comment>
<dbReference type="InterPro" id="IPR006660">
    <property type="entry name" value="Arsenate_reductase-like"/>
</dbReference>
<protein>
    <submittedName>
        <fullName evidence="2">Arsenate reductase family protein</fullName>
    </submittedName>
</protein>
<organism evidence="2 3">
    <name type="scientific">Eisenbergiella massiliensis</name>
    <dbReference type="NCBI Taxonomy" id="1720294"/>
    <lineage>
        <taxon>Bacteria</taxon>
        <taxon>Bacillati</taxon>
        <taxon>Bacillota</taxon>
        <taxon>Clostridia</taxon>
        <taxon>Lachnospirales</taxon>
        <taxon>Lachnospiraceae</taxon>
        <taxon>Eisenbergiella</taxon>
    </lineage>
</organism>
<reference evidence="2" key="1">
    <citation type="submission" date="2018-08" db="EMBL/GenBank/DDBJ databases">
        <title>A genome reference for cultivated species of the human gut microbiota.</title>
        <authorList>
            <person name="Zou Y."/>
            <person name="Xue W."/>
            <person name="Luo G."/>
        </authorList>
    </citation>
    <scope>NUCLEOTIDE SEQUENCE [LARGE SCALE GENOMIC DNA]</scope>
    <source>
        <strain evidence="2">TF05-5AC</strain>
    </source>
</reference>
<gene>
    <name evidence="2" type="ORF">DXC51_00455</name>
</gene>
<dbReference type="NCBIfam" id="TIGR01617">
    <property type="entry name" value="arsC_related"/>
    <property type="match status" value="1"/>
</dbReference>
<dbReference type="RefSeq" id="WP_117543258.1">
    <property type="nucleotide sequence ID" value="NZ_QVLV01000001.1"/>
</dbReference>
<dbReference type="PROSITE" id="PS51354">
    <property type="entry name" value="GLUTAREDOXIN_2"/>
    <property type="match status" value="1"/>
</dbReference>
<dbReference type="PANTHER" id="PTHR30041">
    <property type="entry name" value="ARSENATE REDUCTASE"/>
    <property type="match status" value="1"/>
</dbReference>
<dbReference type="SUPFAM" id="SSF52833">
    <property type="entry name" value="Thioredoxin-like"/>
    <property type="match status" value="1"/>
</dbReference>